<dbReference type="Pfam" id="PF00312">
    <property type="entry name" value="Ribosomal_S15"/>
    <property type="match status" value="1"/>
</dbReference>
<dbReference type="CDD" id="cd00353">
    <property type="entry name" value="Ribosomal_S15p_S13e"/>
    <property type="match status" value="1"/>
</dbReference>
<dbReference type="GO" id="GO:0006412">
    <property type="term" value="P:translation"/>
    <property type="evidence" value="ECO:0007669"/>
    <property type="project" value="InterPro"/>
</dbReference>
<dbReference type="PANTHER" id="PTHR23321">
    <property type="entry name" value="RIBOSOMAL PROTEIN S15, BACTERIAL AND ORGANELLAR"/>
    <property type="match status" value="1"/>
</dbReference>
<proteinExistence type="inferred from homology"/>
<dbReference type="GO" id="GO:0005737">
    <property type="term" value="C:cytoplasm"/>
    <property type="evidence" value="ECO:0007669"/>
    <property type="project" value="UniProtKB-ARBA"/>
</dbReference>
<organism evidence="5">
    <name type="scientific">Lygus hesperus</name>
    <name type="common">Western plant bug</name>
    <dbReference type="NCBI Taxonomy" id="30085"/>
    <lineage>
        <taxon>Eukaryota</taxon>
        <taxon>Metazoa</taxon>
        <taxon>Ecdysozoa</taxon>
        <taxon>Arthropoda</taxon>
        <taxon>Hexapoda</taxon>
        <taxon>Insecta</taxon>
        <taxon>Pterygota</taxon>
        <taxon>Neoptera</taxon>
        <taxon>Paraneoptera</taxon>
        <taxon>Hemiptera</taxon>
        <taxon>Heteroptera</taxon>
        <taxon>Panheteroptera</taxon>
        <taxon>Cimicomorpha</taxon>
        <taxon>Miridae</taxon>
        <taxon>Mirini</taxon>
        <taxon>Lygus</taxon>
    </lineage>
</organism>
<evidence type="ECO:0000256" key="3">
    <source>
        <dbReference type="ARBA" id="ARBA00023274"/>
    </source>
</evidence>
<protein>
    <submittedName>
        <fullName evidence="5">30S ribosomal protein S15</fullName>
    </submittedName>
</protein>
<dbReference type="EMBL" id="GDHC01006536">
    <property type="protein sequence ID" value="JAQ12093.1"/>
    <property type="molecule type" value="Transcribed_RNA"/>
</dbReference>
<dbReference type="Gene3D" id="1.10.287.10">
    <property type="entry name" value="S15/NS1, RNA-binding"/>
    <property type="match status" value="1"/>
</dbReference>
<evidence type="ECO:0000256" key="4">
    <source>
        <dbReference type="RuleBase" id="RU003919"/>
    </source>
</evidence>
<evidence type="ECO:0000313" key="6">
    <source>
        <dbReference type="EMBL" id="JAQ12093.1"/>
    </source>
</evidence>
<reference evidence="5" key="2">
    <citation type="submission" date="2014-07" db="EMBL/GenBank/DDBJ databases">
        <authorList>
            <person name="Hull J."/>
        </authorList>
    </citation>
    <scope>NUCLEOTIDE SEQUENCE</scope>
</reference>
<dbReference type="SUPFAM" id="SSF47060">
    <property type="entry name" value="S15/NS1 RNA-binding domain"/>
    <property type="match status" value="1"/>
</dbReference>
<dbReference type="HAMAP" id="MF_01343_B">
    <property type="entry name" value="Ribosomal_uS15_B"/>
    <property type="match status" value="1"/>
</dbReference>
<reference evidence="6" key="3">
    <citation type="journal article" date="2016" name="Gigascience">
        <title>De novo construction of an expanded transcriptome assembly for the western tarnished plant bug, Lygus hesperus.</title>
        <authorList>
            <person name="Tassone E.E."/>
            <person name="Geib S.M."/>
            <person name="Hall B."/>
            <person name="Fabrick J.A."/>
            <person name="Brent C.S."/>
            <person name="Hull J.J."/>
        </authorList>
    </citation>
    <scope>NUCLEOTIDE SEQUENCE</scope>
</reference>
<dbReference type="InterPro" id="IPR009068">
    <property type="entry name" value="uS15_NS1_RNA-bd_sf"/>
</dbReference>
<evidence type="ECO:0000256" key="2">
    <source>
        <dbReference type="ARBA" id="ARBA00022980"/>
    </source>
</evidence>
<dbReference type="GO" id="GO:1990904">
    <property type="term" value="C:ribonucleoprotein complex"/>
    <property type="evidence" value="ECO:0007669"/>
    <property type="project" value="UniProtKB-KW"/>
</dbReference>
<evidence type="ECO:0000256" key="1">
    <source>
        <dbReference type="ARBA" id="ARBA00008434"/>
    </source>
</evidence>
<dbReference type="NCBIfam" id="TIGR00952">
    <property type="entry name" value="S15_bact"/>
    <property type="match status" value="1"/>
</dbReference>
<reference evidence="5" key="1">
    <citation type="journal article" date="2014" name="PLoS ONE">
        <title>Transcriptome-Based Identification of ABC Transporters in the Western Tarnished Plant Bug Lygus hesperus.</title>
        <authorList>
            <person name="Hull J.J."/>
            <person name="Chaney K."/>
            <person name="Geib S.M."/>
            <person name="Fabrick J.A."/>
            <person name="Brent C.S."/>
            <person name="Walsh D."/>
            <person name="Lavine L.C."/>
        </authorList>
    </citation>
    <scope>NUCLEOTIDE SEQUENCE</scope>
</reference>
<dbReference type="GO" id="GO:0003735">
    <property type="term" value="F:structural constituent of ribosome"/>
    <property type="evidence" value="ECO:0007669"/>
    <property type="project" value="InterPro"/>
</dbReference>
<dbReference type="InterPro" id="IPR005290">
    <property type="entry name" value="Ribosomal_uS15_bac-type"/>
</dbReference>
<dbReference type="SMART" id="SM01387">
    <property type="entry name" value="Ribosomal_S15"/>
    <property type="match status" value="1"/>
</dbReference>
<gene>
    <name evidence="5" type="primary">rpsO</name>
    <name evidence="5" type="ORF">CM83_1583</name>
    <name evidence="6" type="ORF">g.7518</name>
</gene>
<sequence length="119" mass="14312">MLLQHYQRYPGDTGSVEVMVVLLTERINTLEFHLAQHKKDKHVLRPYHKLCARRQKFLHYLRKHRFRTYQVLVRDLGIHEGAMELFGRTYDVPPYIPAHLQPILKTAKDVLRTQYFLMK</sequence>
<dbReference type="PANTHER" id="PTHR23321:SF26">
    <property type="entry name" value="SMALL RIBOSOMAL SUBUNIT PROTEIN US15M"/>
    <property type="match status" value="1"/>
</dbReference>
<dbReference type="InterPro" id="IPR000589">
    <property type="entry name" value="Ribosomal_uS15"/>
</dbReference>
<keyword evidence="2 4" id="KW-0689">Ribosomal protein</keyword>
<comment type="similarity">
    <text evidence="1 4">Belongs to the universal ribosomal protein uS15 family.</text>
</comment>
<evidence type="ECO:0000313" key="5">
    <source>
        <dbReference type="EMBL" id="JAG18206.1"/>
    </source>
</evidence>
<accession>A0A0A9XEX7</accession>
<dbReference type="EMBL" id="GBHO01025398">
    <property type="protein sequence ID" value="JAG18206.1"/>
    <property type="molecule type" value="Transcribed_RNA"/>
</dbReference>
<name>A0A0A9XEX7_LYGHE</name>
<dbReference type="AlphaFoldDB" id="A0A0A9XEX7"/>
<dbReference type="GO" id="GO:0005840">
    <property type="term" value="C:ribosome"/>
    <property type="evidence" value="ECO:0007669"/>
    <property type="project" value="UniProtKB-KW"/>
</dbReference>
<keyword evidence="3 4" id="KW-0687">Ribonucleoprotein</keyword>